<keyword evidence="3" id="KW-0238">DNA-binding</keyword>
<dbReference type="EMBL" id="FCNL01000040">
    <property type="protein sequence ID" value="CVI24699.1"/>
    <property type="molecule type" value="Genomic_DNA"/>
</dbReference>
<keyword evidence="2" id="KW-0805">Transcription regulation</keyword>
<dbReference type="InterPro" id="IPR000847">
    <property type="entry name" value="LysR_HTH_N"/>
</dbReference>
<proteinExistence type="inferred from homology"/>
<dbReference type="Gene3D" id="3.40.190.290">
    <property type="match status" value="1"/>
</dbReference>
<dbReference type="PANTHER" id="PTHR30537:SF5">
    <property type="entry name" value="HTH-TYPE TRANSCRIPTIONAL ACTIVATOR TTDR-RELATED"/>
    <property type="match status" value="1"/>
</dbReference>
<dbReference type="Pfam" id="PF03466">
    <property type="entry name" value="LysR_substrate"/>
    <property type="match status" value="1"/>
</dbReference>
<name>A0A822VBM5_AGRTU</name>
<dbReference type="PROSITE" id="PS50931">
    <property type="entry name" value="HTH_LYSR"/>
    <property type="match status" value="1"/>
</dbReference>
<sequence length="334" mass="37262">MSVIRGTSIYNTDRLSAQTDNQSHELENRVPDITDVNAFLLVARSRGFRQAARESGISSSALSDAVKRLEEDLGVRLFNRTTRSVLPTEAGRLLLERTGPAFAEVASALDEVKSSRGRTSGELRLNVPMSAARLVLPPIVPAFLAAYPDVRLEIVTDENFIDIIKSGCDAGIRYDERLEQDMVALPIGPRLQRYALAASSRYLARRGRPQHPQDLLSHDCILGRFSGRALPSWEFERDGEEVIINPKGNLVVQFGGGTDLGIDAAIAGSGMIYIFEDWLRPHFDRGDLVPVMEEWWLRFSGPFLYYPGRRLVPAPLRAFIDFVKQSHKVWIGAE</sequence>
<evidence type="ECO:0000256" key="5">
    <source>
        <dbReference type="ARBA" id="ARBA00054626"/>
    </source>
</evidence>
<dbReference type="SUPFAM" id="SSF53850">
    <property type="entry name" value="Periplasmic binding protein-like II"/>
    <property type="match status" value="1"/>
</dbReference>
<comment type="similarity">
    <text evidence="1">Belongs to the LysR transcriptional regulatory family.</text>
</comment>
<evidence type="ECO:0000256" key="1">
    <source>
        <dbReference type="ARBA" id="ARBA00009437"/>
    </source>
</evidence>
<gene>
    <name evidence="9" type="ORF">AGR4A_pAt10254</name>
</gene>
<dbReference type="CDD" id="cd08474">
    <property type="entry name" value="PBP2_CrgA_like_5"/>
    <property type="match status" value="1"/>
</dbReference>
<evidence type="ECO:0000256" key="7">
    <source>
        <dbReference type="ARBA" id="ARBA00083243"/>
    </source>
</evidence>
<evidence type="ECO:0000256" key="3">
    <source>
        <dbReference type="ARBA" id="ARBA00023125"/>
    </source>
</evidence>
<dbReference type="Gene3D" id="1.10.10.10">
    <property type="entry name" value="Winged helix-like DNA-binding domain superfamily/Winged helix DNA-binding domain"/>
    <property type="match status" value="1"/>
</dbReference>
<comment type="caution">
    <text evidence="9">The sequence shown here is derived from an EMBL/GenBank/DDBJ whole genome shotgun (WGS) entry which is preliminary data.</text>
</comment>
<evidence type="ECO:0000313" key="9">
    <source>
        <dbReference type="EMBL" id="CVI24699.1"/>
    </source>
</evidence>
<protein>
    <recommendedName>
        <fullName evidence="6">HTH-type transcriptional regulator TtuA</fullName>
    </recommendedName>
    <alternativeName>
        <fullName evidence="7">Tartrate utilization transcriptional regulator</fullName>
    </alternativeName>
</protein>
<dbReference type="GO" id="GO:0003700">
    <property type="term" value="F:DNA-binding transcription factor activity"/>
    <property type="evidence" value="ECO:0007669"/>
    <property type="project" value="InterPro"/>
</dbReference>
<accession>A0A822VBM5</accession>
<keyword evidence="4" id="KW-0804">Transcription</keyword>
<evidence type="ECO:0000256" key="2">
    <source>
        <dbReference type="ARBA" id="ARBA00023015"/>
    </source>
</evidence>
<evidence type="ECO:0000313" key="10">
    <source>
        <dbReference type="Proteomes" id="UP000192074"/>
    </source>
</evidence>
<dbReference type="Proteomes" id="UP000192074">
    <property type="component" value="Unassembled WGS sequence"/>
</dbReference>
<dbReference type="GO" id="GO:0003677">
    <property type="term" value="F:DNA binding"/>
    <property type="evidence" value="ECO:0007669"/>
    <property type="project" value="UniProtKB-KW"/>
</dbReference>
<organism evidence="9 10">
    <name type="scientific">Agrobacterium tumefaciens str. B6</name>
    <dbReference type="NCBI Taxonomy" id="1183423"/>
    <lineage>
        <taxon>Bacteria</taxon>
        <taxon>Pseudomonadati</taxon>
        <taxon>Pseudomonadota</taxon>
        <taxon>Alphaproteobacteria</taxon>
        <taxon>Hyphomicrobiales</taxon>
        <taxon>Rhizobiaceae</taxon>
        <taxon>Rhizobium/Agrobacterium group</taxon>
        <taxon>Agrobacterium</taxon>
        <taxon>Agrobacterium tumefaciens complex</taxon>
    </lineage>
</organism>
<dbReference type="PRINTS" id="PR00039">
    <property type="entry name" value="HTHLYSR"/>
</dbReference>
<dbReference type="InterPro" id="IPR005119">
    <property type="entry name" value="LysR_subst-bd"/>
</dbReference>
<dbReference type="InterPro" id="IPR036388">
    <property type="entry name" value="WH-like_DNA-bd_sf"/>
</dbReference>
<reference evidence="9 10" key="1">
    <citation type="submission" date="2016-01" db="EMBL/GenBank/DDBJ databases">
        <authorList>
            <person name="Regsiter A."/>
            <person name="william w."/>
        </authorList>
    </citation>
    <scope>NUCLEOTIDE SEQUENCE [LARGE SCALE GENOMIC DNA]</scope>
    <source>
        <strain evidence="9 10">B6</strain>
    </source>
</reference>
<dbReference type="FunFam" id="1.10.10.10:FF:000001">
    <property type="entry name" value="LysR family transcriptional regulator"/>
    <property type="match status" value="1"/>
</dbReference>
<dbReference type="InterPro" id="IPR036390">
    <property type="entry name" value="WH_DNA-bd_sf"/>
</dbReference>
<dbReference type="AlphaFoldDB" id="A0A822VBM5"/>
<comment type="function">
    <text evidence="5">Transcriptional regulator of the ttuABCDE tartrate utilization operon.</text>
</comment>
<dbReference type="PANTHER" id="PTHR30537">
    <property type="entry name" value="HTH-TYPE TRANSCRIPTIONAL REGULATOR"/>
    <property type="match status" value="1"/>
</dbReference>
<dbReference type="Pfam" id="PF00126">
    <property type="entry name" value="HTH_1"/>
    <property type="match status" value="1"/>
</dbReference>
<evidence type="ECO:0000259" key="8">
    <source>
        <dbReference type="PROSITE" id="PS50931"/>
    </source>
</evidence>
<dbReference type="SUPFAM" id="SSF46785">
    <property type="entry name" value="Winged helix' DNA-binding domain"/>
    <property type="match status" value="1"/>
</dbReference>
<dbReference type="InterPro" id="IPR058163">
    <property type="entry name" value="LysR-type_TF_proteobact-type"/>
</dbReference>
<feature type="domain" description="HTH lysR-type" evidence="8">
    <location>
        <begin position="31"/>
        <end position="88"/>
    </location>
</feature>
<evidence type="ECO:0000256" key="4">
    <source>
        <dbReference type="ARBA" id="ARBA00023163"/>
    </source>
</evidence>
<evidence type="ECO:0000256" key="6">
    <source>
        <dbReference type="ARBA" id="ARBA00067332"/>
    </source>
</evidence>